<dbReference type="CDD" id="cd02440">
    <property type="entry name" value="AdoMet_MTases"/>
    <property type="match status" value="1"/>
</dbReference>
<dbReference type="RefSeq" id="WP_186641889.1">
    <property type="nucleotide sequence ID" value="NZ_JACOAF010000058.1"/>
</dbReference>
<dbReference type="PANTHER" id="PTHR43591">
    <property type="entry name" value="METHYLTRANSFERASE"/>
    <property type="match status" value="1"/>
</dbReference>
<name>A0ABR6VZP3_9BACT</name>
<evidence type="ECO:0000259" key="1">
    <source>
        <dbReference type="Pfam" id="PF08241"/>
    </source>
</evidence>
<reference evidence="2 3" key="1">
    <citation type="journal article" date="2019" name="Int. J. Syst. Evol. Microbiol.">
        <title>Rufibacter sediminis sp. nov., isolated from freshwater lake sediment.</title>
        <authorList>
            <person name="Qu J.H."/>
            <person name="Zhang L.J."/>
            <person name="Fu Y.H."/>
            <person name="Li H.F."/>
        </authorList>
    </citation>
    <scope>NUCLEOTIDE SEQUENCE [LARGE SCALE GENOMIC DNA]</scope>
    <source>
        <strain evidence="2 3">H-1</strain>
    </source>
</reference>
<dbReference type="Gene3D" id="3.40.50.150">
    <property type="entry name" value="Vaccinia Virus protein VP39"/>
    <property type="match status" value="1"/>
</dbReference>
<sequence length="306" mass="35359">MINKLKHTVRDRIVNAVRPMVEGMVKQRLLPMDSRVLDNSFITGKLLPYNTTSTEYIVKVEKDGRASASTPPIPPLEYWEGYADSDEDYLAGGRKDMAAMLSILNQANETPLTLTKVLDLGCAAGRMLRHYPCLTDTTELWGSDINAKYINWCQQNFEDPFYFLTNTTAPHLPFEDNSFDLVYCGSVFTHITDTADAWLMEIRRILRKGGYAYLTIHDEHTLDLMFTKYKDDPLFFYFVEAVRKFYEEQSAEALKDYVYFTIFSDPASQIFYNREYLVKKWSRFATVVSVTPEAHDHQTAILLRKP</sequence>
<evidence type="ECO:0000313" key="3">
    <source>
        <dbReference type="Proteomes" id="UP000659698"/>
    </source>
</evidence>
<dbReference type="Pfam" id="PF08241">
    <property type="entry name" value="Methyltransf_11"/>
    <property type="match status" value="1"/>
</dbReference>
<dbReference type="EMBL" id="JACOAF010000058">
    <property type="protein sequence ID" value="MBC3542183.1"/>
    <property type="molecule type" value="Genomic_DNA"/>
</dbReference>
<keyword evidence="2" id="KW-0808">Transferase</keyword>
<dbReference type="SUPFAM" id="SSF53335">
    <property type="entry name" value="S-adenosyl-L-methionine-dependent methyltransferases"/>
    <property type="match status" value="1"/>
</dbReference>
<dbReference type="InterPro" id="IPR013216">
    <property type="entry name" value="Methyltransf_11"/>
</dbReference>
<feature type="domain" description="Methyltransferase type 11" evidence="1">
    <location>
        <begin position="118"/>
        <end position="213"/>
    </location>
</feature>
<comment type="caution">
    <text evidence="2">The sequence shown here is derived from an EMBL/GenBank/DDBJ whole genome shotgun (WGS) entry which is preliminary data.</text>
</comment>
<organism evidence="2 3">
    <name type="scientific">Rufibacter sediminis</name>
    <dbReference type="NCBI Taxonomy" id="2762756"/>
    <lineage>
        <taxon>Bacteria</taxon>
        <taxon>Pseudomonadati</taxon>
        <taxon>Bacteroidota</taxon>
        <taxon>Cytophagia</taxon>
        <taxon>Cytophagales</taxon>
        <taxon>Hymenobacteraceae</taxon>
        <taxon>Rufibacter</taxon>
    </lineage>
</organism>
<dbReference type="PANTHER" id="PTHR43591:SF110">
    <property type="entry name" value="RHODANESE DOMAIN-CONTAINING PROTEIN"/>
    <property type="match status" value="1"/>
</dbReference>
<dbReference type="Proteomes" id="UP000659698">
    <property type="component" value="Unassembled WGS sequence"/>
</dbReference>
<protein>
    <submittedName>
        <fullName evidence="2">Class I SAM-dependent methyltransferase</fullName>
    </submittedName>
</protein>
<keyword evidence="2" id="KW-0489">Methyltransferase</keyword>
<dbReference type="GO" id="GO:0032259">
    <property type="term" value="P:methylation"/>
    <property type="evidence" value="ECO:0007669"/>
    <property type="project" value="UniProtKB-KW"/>
</dbReference>
<evidence type="ECO:0000313" key="2">
    <source>
        <dbReference type="EMBL" id="MBC3542183.1"/>
    </source>
</evidence>
<proteinExistence type="predicted"/>
<accession>A0ABR6VZP3</accession>
<gene>
    <name evidence="2" type="ORF">H7U12_21030</name>
</gene>
<dbReference type="GO" id="GO:0008168">
    <property type="term" value="F:methyltransferase activity"/>
    <property type="evidence" value="ECO:0007669"/>
    <property type="project" value="UniProtKB-KW"/>
</dbReference>
<keyword evidence="3" id="KW-1185">Reference proteome</keyword>
<dbReference type="InterPro" id="IPR029063">
    <property type="entry name" value="SAM-dependent_MTases_sf"/>
</dbReference>